<dbReference type="PROSITE" id="PS51257">
    <property type="entry name" value="PROKAR_LIPOPROTEIN"/>
    <property type="match status" value="1"/>
</dbReference>
<comment type="caution">
    <text evidence="3">The sequence shown here is derived from an EMBL/GenBank/DDBJ whole genome shotgun (WGS) entry which is preliminary data.</text>
</comment>
<dbReference type="Proteomes" id="UP001221686">
    <property type="component" value="Unassembled WGS sequence"/>
</dbReference>
<dbReference type="EMBL" id="JAQNDL010000001">
    <property type="protein sequence ID" value="MDC0715449.1"/>
    <property type="molecule type" value="Genomic_DNA"/>
</dbReference>
<feature type="chain" id="PRO_5047412449" description="Reprolysin-like metallo-peptidase family M12B" evidence="2">
    <location>
        <begin position="20"/>
        <end position="546"/>
    </location>
</feature>
<feature type="compositionally biased region" description="Low complexity" evidence="1">
    <location>
        <begin position="33"/>
        <end position="52"/>
    </location>
</feature>
<name>A0ABT5DQX6_9BACT</name>
<feature type="signal peptide" evidence="2">
    <location>
        <begin position="1"/>
        <end position="19"/>
    </location>
</feature>
<sequence length="546" mass="58081">MLRSAFAIAPLLCVSAACSIDLSASGTDGVGTDGTSATDTDATGGTTAEPTTGEAFEPFLARGGIVIDRVEANSGVAVPIGKDGADVPGAERGAYLPARRDTMVRAYFKLPEGWVPRELEAQLHLTGGGVDKVYKSTMLVENDSRDSDLKSTFSFGVKAEHMQPGLKYSITVWETAPGQEDSPEGDVPPQAPYTGTAFVGVEDAVTNMRVVLVPVAYDFGSCKTTVDGAAVEGKFKQALFQQNALESLEFTVHEPYPVTFDMTAYQGLSRLVSEMSQLRTAEGADPSVYYYGLFDNCGECIGGGGGIATGCTVGLAADITGATKSDATRRAAAGQMIGRPEDTFVHEIGHTQGRRHIECPGGNSQGNDGTYPHDNGVIGVWGFGIQDIRLRHPSTHSDYMSYCGSTWVSDWQWNATYQRIRTLSGWDLEGAPAPGHDHPGEGGLLLGAIDDGQQIWWTAPGSLEADAPRSATHSVEFEFADGTTPVAAQVSIRPHGTTLNIVAPLPADFDARELQRLNLRAPEGDSAVEPTAVRWLHRPDRLKAAE</sequence>
<evidence type="ECO:0008006" key="5">
    <source>
        <dbReference type="Google" id="ProtNLM"/>
    </source>
</evidence>
<organism evidence="3 4">
    <name type="scientific">Nannocystis bainbridge</name>
    <dbReference type="NCBI Taxonomy" id="2995303"/>
    <lineage>
        <taxon>Bacteria</taxon>
        <taxon>Pseudomonadati</taxon>
        <taxon>Myxococcota</taxon>
        <taxon>Polyangia</taxon>
        <taxon>Nannocystales</taxon>
        <taxon>Nannocystaceae</taxon>
        <taxon>Nannocystis</taxon>
    </lineage>
</organism>
<dbReference type="RefSeq" id="WP_272083810.1">
    <property type="nucleotide sequence ID" value="NZ_JAQNDL010000001.1"/>
</dbReference>
<keyword evidence="2" id="KW-0732">Signal</keyword>
<accession>A0ABT5DQX6</accession>
<evidence type="ECO:0000313" key="3">
    <source>
        <dbReference type="EMBL" id="MDC0715449.1"/>
    </source>
</evidence>
<keyword evidence="4" id="KW-1185">Reference proteome</keyword>
<evidence type="ECO:0000256" key="2">
    <source>
        <dbReference type="SAM" id="SignalP"/>
    </source>
</evidence>
<gene>
    <name evidence="3" type="ORF">POL25_01015</name>
</gene>
<evidence type="ECO:0000256" key="1">
    <source>
        <dbReference type="SAM" id="MobiDB-lite"/>
    </source>
</evidence>
<reference evidence="3 4" key="1">
    <citation type="submission" date="2022-11" db="EMBL/GenBank/DDBJ databases">
        <title>Minimal conservation of predation-associated metabolite biosynthetic gene clusters underscores biosynthetic potential of Myxococcota including descriptions for ten novel species: Archangium lansinium sp. nov., Myxococcus landrumus sp. nov., Nannocystis bai.</title>
        <authorList>
            <person name="Ahearne A."/>
            <person name="Stevens C."/>
            <person name="Dowd S."/>
        </authorList>
    </citation>
    <scope>NUCLEOTIDE SEQUENCE [LARGE SCALE GENOMIC DNA]</scope>
    <source>
        <strain evidence="3 4">BB15-2</strain>
    </source>
</reference>
<feature type="region of interest" description="Disordered" evidence="1">
    <location>
        <begin position="27"/>
        <end position="52"/>
    </location>
</feature>
<protein>
    <recommendedName>
        <fullName evidence="5">Reprolysin-like metallo-peptidase family M12B</fullName>
    </recommendedName>
</protein>
<proteinExistence type="predicted"/>
<evidence type="ECO:0000313" key="4">
    <source>
        <dbReference type="Proteomes" id="UP001221686"/>
    </source>
</evidence>